<gene>
    <name evidence="1" type="ORF">ILUMI_20325</name>
</gene>
<evidence type="ECO:0008006" key="3">
    <source>
        <dbReference type="Google" id="ProtNLM"/>
    </source>
</evidence>
<dbReference type="GO" id="GO:0006281">
    <property type="term" value="P:DNA repair"/>
    <property type="evidence" value="ECO:0007669"/>
    <property type="project" value="UniProtKB-ARBA"/>
</dbReference>
<protein>
    <recommendedName>
        <fullName evidence="3">YqaJ viral recombinase domain-containing protein</fullName>
    </recommendedName>
</protein>
<organism evidence="1 2">
    <name type="scientific">Ignelater luminosus</name>
    <name type="common">Cucubano</name>
    <name type="synonym">Pyrophorus luminosus</name>
    <dbReference type="NCBI Taxonomy" id="2038154"/>
    <lineage>
        <taxon>Eukaryota</taxon>
        <taxon>Metazoa</taxon>
        <taxon>Ecdysozoa</taxon>
        <taxon>Arthropoda</taxon>
        <taxon>Hexapoda</taxon>
        <taxon>Insecta</taxon>
        <taxon>Pterygota</taxon>
        <taxon>Neoptera</taxon>
        <taxon>Endopterygota</taxon>
        <taxon>Coleoptera</taxon>
        <taxon>Polyphaga</taxon>
        <taxon>Elateriformia</taxon>
        <taxon>Elateroidea</taxon>
        <taxon>Elateridae</taxon>
        <taxon>Agrypninae</taxon>
        <taxon>Pyrophorini</taxon>
        <taxon>Ignelater</taxon>
    </lineage>
</organism>
<accession>A0A8K0CEH4</accession>
<evidence type="ECO:0000313" key="2">
    <source>
        <dbReference type="Proteomes" id="UP000801492"/>
    </source>
</evidence>
<dbReference type="Proteomes" id="UP000801492">
    <property type="component" value="Unassembled WGS sequence"/>
</dbReference>
<dbReference type="Gene3D" id="3.90.320.10">
    <property type="match status" value="1"/>
</dbReference>
<evidence type="ECO:0000313" key="1">
    <source>
        <dbReference type="EMBL" id="KAF2885848.1"/>
    </source>
</evidence>
<dbReference type="InterPro" id="IPR011335">
    <property type="entry name" value="Restrct_endonuc-II-like"/>
</dbReference>
<keyword evidence="2" id="KW-1185">Reference proteome</keyword>
<dbReference type="AlphaFoldDB" id="A0A8K0CEH4"/>
<comment type="caution">
    <text evidence="1">The sequence shown here is derived from an EMBL/GenBank/DDBJ whole genome shotgun (WGS) entry which is preliminary data.</text>
</comment>
<name>A0A8K0CEH4_IGNLU</name>
<proteinExistence type="predicted"/>
<feature type="non-terminal residue" evidence="1">
    <location>
        <position position="1"/>
    </location>
</feature>
<sequence length="175" mass="19557">MEGNANSQRIYEGEEVFNAGHIILCGRFQHTEAQGCIAIYALCLQTSALHSSPHIIRRQVQVGNLEQLSQTDLKCAWSLRKDTSTEQYKPVPWEFVVRDLSSTNPANNNSMHEAELDILLNQVSESVIMMELNGLTVAVNDCVPHNNNWLGYSPDGVIFENNKPTALLEIKCPFA</sequence>
<dbReference type="EMBL" id="VTPC01089321">
    <property type="protein sequence ID" value="KAF2885848.1"/>
    <property type="molecule type" value="Genomic_DNA"/>
</dbReference>
<dbReference type="SUPFAM" id="SSF52980">
    <property type="entry name" value="Restriction endonuclease-like"/>
    <property type="match status" value="1"/>
</dbReference>
<dbReference type="OrthoDB" id="6592755at2759"/>
<dbReference type="InterPro" id="IPR011604">
    <property type="entry name" value="PDDEXK-like_dom_sf"/>
</dbReference>
<reference evidence="1" key="1">
    <citation type="submission" date="2019-08" db="EMBL/GenBank/DDBJ databases">
        <title>The genome of the North American firefly Photinus pyralis.</title>
        <authorList>
            <consortium name="Photinus pyralis genome working group"/>
            <person name="Fallon T.R."/>
            <person name="Sander Lower S.E."/>
            <person name="Weng J.-K."/>
        </authorList>
    </citation>
    <scope>NUCLEOTIDE SEQUENCE</scope>
    <source>
        <strain evidence="1">TRF0915ILg1</strain>
        <tissue evidence="1">Whole body</tissue>
    </source>
</reference>